<dbReference type="InterPro" id="IPR015050">
    <property type="entry name" value="BofC_C"/>
</dbReference>
<dbReference type="RefSeq" id="WP_224137058.1">
    <property type="nucleotide sequence ID" value="NZ_JAIQUM010000005.1"/>
</dbReference>
<dbReference type="InterPro" id="IPR038118">
    <property type="entry name" value="BOFC_N_sf"/>
</dbReference>
<reference evidence="3" key="1">
    <citation type="submission" date="2024-05" db="EMBL/GenBank/DDBJ databases">
        <title>Metabacillus sp. nov., isolated from the rhizosphere soil of tomato plants.</title>
        <authorList>
            <person name="Ma R."/>
        </authorList>
    </citation>
    <scope>NUCLEOTIDE SEQUENCE</scope>
    <source>
        <strain evidence="3">DBTR6</strain>
    </source>
</reference>
<sequence>MRKLHQSRILTVCSTIAIILSLMLTDGNQERVKAEDQVIQEPLTLEVVLQRIYLDGELGEEVTYETIFSLEDLKASYENWQLIDQNEEKIVFQRKVDDISPLLKTNGYFGITGDGTLSIFNGKPETNEVIQSFFQIDIKKLESRKQDELMHGIKIQTKDQYLQVIKTFETYSKAEKK</sequence>
<proteinExistence type="predicted"/>
<evidence type="ECO:0000313" key="3">
    <source>
        <dbReference type="EMBL" id="MBZ5749374.1"/>
    </source>
</evidence>
<dbReference type="Pfam" id="PF08955">
    <property type="entry name" value="BofC_C"/>
    <property type="match status" value="1"/>
</dbReference>
<protein>
    <submittedName>
        <fullName evidence="3">Intercompartmental signaling factor BofC</fullName>
    </submittedName>
</protein>
<dbReference type="InterPro" id="IPR015071">
    <property type="entry name" value="BOFC_N"/>
</dbReference>
<dbReference type="Gene3D" id="3.30.70.1740">
    <property type="entry name" value="Bypass-of-forespore C, C-terminal domain"/>
    <property type="match status" value="1"/>
</dbReference>
<gene>
    <name evidence="3" type="ORF">K9V48_03725</name>
</gene>
<comment type="caution">
    <text evidence="3">The sequence shown here is derived from an EMBL/GenBank/DDBJ whole genome shotgun (WGS) entry which is preliminary data.</text>
</comment>
<keyword evidence="4" id="KW-1185">Reference proteome</keyword>
<organism evidence="3 4">
    <name type="scientific">Metabacillus rhizolycopersici</name>
    <dbReference type="NCBI Taxonomy" id="2875709"/>
    <lineage>
        <taxon>Bacteria</taxon>
        <taxon>Bacillati</taxon>
        <taxon>Bacillota</taxon>
        <taxon>Bacilli</taxon>
        <taxon>Bacillales</taxon>
        <taxon>Bacillaceae</taxon>
        <taxon>Metabacillus</taxon>
    </lineage>
</organism>
<accession>A0ABS7UMC9</accession>
<dbReference type="Pfam" id="PF08977">
    <property type="entry name" value="BOFC_N"/>
    <property type="match status" value="1"/>
</dbReference>
<feature type="domain" description="Bypass of forespore C C-terminal" evidence="1">
    <location>
        <begin position="97"/>
        <end position="169"/>
    </location>
</feature>
<name>A0ABS7UMC9_9BACI</name>
<dbReference type="EMBL" id="JAIQUM010000005">
    <property type="protein sequence ID" value="MBZ5749374.1"/>
    <property type="molecule type" value="Genomic_DNA"/>
</dbReference>
<dbReference type="Gene3D" id="3.10.20.420">
    <property type="entry name" value="Bypass-of-forespore C, N-terminal domain"/>
    <property type="match status" value="1"/>
</dbReference>
<dbReference type="Proteomes" id="UP001165287">
    <property type="component" value="Unassembled WGS sequence"/>
</dbReference>
<dbReference type="InterPro" id="IPR038117">
    <property type="entry name" value="BofC_C_sf"/>
</dbReference>
<evidence type="ECO:0000313" key="4">
    <source>
        <dbReference type="Proteomes" id="UP001165287"/>
    </source>
</evidence>
<feature type="domain" description="Bypass-of-forespore C N-terminal" evidence="2">
    <location>
        <begin position="46"/>
        <end position="94"/>
    </location>
</feature>
<evidence type="ECO:0000259" key="1">
    <source>
        <dbReference type="Pfam" id="PF08955"/>
    </source>
</evidence>
<evidence type="ECO:0000259" key="2">
    <source>
        <dbReference type="Pfam" id="PF08977"/>
    </source>
</evidence>